<protein>
    <submittedName>
        <fullName evidence="1">Uncharacterized protein</fullName>
    </submittedName>
</protein>
<organism evidence="1 2">
    <name type="scientific">Anseongella ginsenosidimutans</name>
    <dbReference type="NCBI Taxonomy" id="496056"/>
    <lineage>
        <taxon>Bacteria</taxon>
        <taxon>Pseudomonadati</taxon>
        <taxon>Bacteroidota</taxon>
        <taxon>Sphingobacteriia</taxon>
        <taxon>Sphingobacteriales</taxon>
        <taxon>Sphingobacteriaceae</taxon>
        <taxon>Anseongella</taxon>
    </lineage>
</organism>
<accession>A0A4R3KSP1</accession>
<keyword evidence="2" id="KW-1185">Reference proteome</keyword>
<dbReference type="Proteomes" id="UP000295807">
    <property type="component" value="Unassembled WGS sequence"/>
</dbReference>
<reference evidence="1 2" key="1">
    <citation type="submission" date="2019-03" db="EMBL/GenBank/DDBJ databases">
        <title>Genomic Encyclopedia of Type Strains, Phase IV (KMG-IV): sequencing the most valuable type-strain genomes for metagenomic binning, comparative biology and taxonomic classification.</title>
        <authorList>
            <person name="Goeker M."/>
        </authorList>
    </citation>
    <scope>NUCLEOTIDE SEQUENCE [LARGE SCALE GENOMIC DNA]</scope>
    <source>
        <strain evidence="1 2">DSM 21100</strain>
    </source>
</reference>
<name>A0A4R3KSP1_9SPHI</name>
<gene>
    <name evidence="1" type="ORF">EDD80_10398</name>
</gene>
<proteinExistence type="predicted"/>
<dbReference type="RefSeq" id="WP_132128462.1">
    <property type="nucleotide sequence ID" value="NZ_SMAD01000003.1"/>
</dbReference>
<evidence type="ECO:0000313" key="2">
    <source>
        <dbReference type="Proteomes" id="UP000295807"/>
    </source>
</evidence>
<dbReference type="EMBL" id="SMAD01000003">
    <property type="protein sequence ID" value="TCS88236.1"/>
    <property type="molecule type" value="Genomic_DNA"/>
</dbReference>
<sequence>MKMLINKNASAEKEVVRIHWERDAETFNLLSLQTGEELTAHPAFSLPVFRDSDAWYRRMLPGDAGKELGLLKEVYTKGKGKIRYSMLGLDGSEWLVTESMELKVPRGEGKGIIQGKWICEKK</sequence>
<dbReference type="AlphaFoldDB" id="A0A4R3KSP1"/>
<comment type="caution">
    <text evidence="1">The sequence shown here is derived from an EMBL/GenBank/DDBJ whole genome shotgun (WGS) entry which is preliminary data.</text>
</comment>
<evidence type="ECO:0000313" key="1">
    <source>
        <dbReference type="EMBL" id="TCS88236.1"/>
    </source>
</evidence>